<reference evidence="1" key="1">
    <citation type="submission" date="2023-03" db="UniProtKB">
        <authorList>
            <consortium name="EnsemblPlants"/>
        </authorList>
    </citation>
    <scope>IDENTIFICATION</scope>
</reference>
<name>A0A9I9EED1_CUCME</name>
<dbReference type="AlphaFoldDB" id="A0A9I9EED1"/>
<organism evidence="1">
    <name type="scientific">Cucumis melo</name>
    <name type="common">Muskmelon</name>
    <dbReference type="NCBI Taxonomy" id="3656"/>
    <lineage>
        <taxon>Eukaryota</taxon>
        <taxon>Viridiplantae</taxon>
        <taxon>Streptophyta</taxon>
        <taxon>Embryophyta</taxon>
        <taxon>Tracheophyta</taxon>
        <taxon>Spermatophyta</taxon>
        <taxon>Magnoliopsida</taxon>
        <taxon>eudicotyledons</taxon>
        <taxon>Gunneridae</taxon>
        <taxon>Pentapetalae</taxon>
        <taxon>rosids</taxon>
        <taxon>fabids</taxon>
        <taxon>Cucurbitales</taxon>
        <taxon>Cucurbitaceae</taxon>
        <taxon>Benincaseae</taxon>
        <taxon>Cucumis</taxon>
    </lineage>
</organism>
<protein>
    <submittedName>
        <fullName evidence="1">Uncharacterized protein</fullName>
    </submittedName>
</protein>
<proteinExistence type="predicted"/>
<sequence length="80" mass="9030">MVKRVSSIDGGGFWDVGFLKDNPYRESEAEEEEEEEKGEVSVVVVMVLAPYYFLFTLLSVKTGKQTSFLPAFEMEKKGEA</sequence>
<dbReference type="EnsemblPlants" id="MELO3C032648.2.1">
    <property type="protein sequence ID" value="MELO3C032648.2.1"/>
    <property type="gene ID" value="MELO3C032648.2"/>
</dbReference>
<accession>A0A9I9EED1</accession>
<evidence type="ECO:0000313" key="1">
    <source>
        <dbReference type="EnsemblPlants" id="MELO3C032648.2.1"/>
    </source>
</evidence>
<dbReference type="Gramene" id="MELO3C032648.2.1">
    <property type="protein sequence ID" value="MELO3C032648.2.1"/>
    <property type="gene ID" value="MELO3C032648.2"/>
</dbReference>